<comment type="similarity">
    <text evidence="4">Belongs to the complex I LYR family. SDHAF1 subfamily.</text>
</comment>
<evidence type="ECO:0000313" key="7">
    <source>
        <dbReference type="Proteomes" id="UP001203297"/>
    </source>
</evidence>
<dbReference type="InterPro" id="IPR045295">
    <property type="entry name" value="Complex1_LYR_SDHAF1_LYRM8"/>
</dbReference>
<evidence type="ECO:0000256" key="4">
    <source>
        <dbReference type="ARBA" id="ARBA00025715"/>
    </source>
</evidence>
<organism evidence="6 7">
    <name type="scientific">Multifurca ochricompacta</name>
    <dbReference type="NCBI Taxonomy" id="376703"/>
    <lineage>
        <taxon>Eukaryota</taxon>
        <taxon>Fungi</taxon>
        <taxon>Dikarya</taxon>
        <taxon>Basidiomycota</taxon>
        <taxon>Agaricomycotina</taxon>
        <taxon>Agaricomycetes</taxon>
        <taxon>Russulales</taxon>
        <taxon>Russulaceae</taxon>
        <taxon>Multifurca</taxon>
    </lineage>
</organism>
<dbReference type="GO" id="GO:0005759">
    <property type="term" value="C:mitochondrial matrix"/>
    <property type="evidence" value="ECO:0007669"/>
    <property type="project" value="UniProtKB-SubCell"/>
</dbReference>
<sequence>MPLRHSGLQKEVLALYRRALRMVRTKPPSTRDKFHLFVRYSFKTQATAVSPRSVSTVEHLIRRGQKQLETYENPAVKDCWVSQEMRGWEAQERGDIRH</sequence>
<evidence type="ECO:0000256" key="3">
    <source>
        <dbReference type="ARBA" id="ARBA00023186"/>
    </source>
</evidence>
<keyword evidence="3" id="KW-0143">Chaperone</keyword>
<keyword evidence="7" id="KW-1185">Reference proteome</keyword>
<evidence type="ECO:0000256" key="1">
    <source>
        <dbReference type="ARBA" id="ARBA00004305"/>
    </source>
</evidence>
<gene>
    <name evidence="6" type="ORF">B0F90DRAFT_1704606</name>
</gene>
<dbReference type="CDD" id="cd20268">
    <property type="entry name" value="Complex1_LYR_SDHAF1_LYRM8"/>
    <property type="match status" value="1"/>
</dbReference>
<dbReference type="Pfam" id="PF05347">
    <property type="entry name" value="Complex1_LYR"/>
    <property type="match status" value="1"/>
</dbReference>
<comment type="caution">
    <text evidence="6">The sequence shown here is derived from an EMBL/GenBank/DDBJ whole genome shotgun (WGS) entry which is preliminary data.</text>
</comment>
<accession>A0AAD4QQ59</accession>
<name>A0AAD4QQ59_9AGAM</name>
<evidence type="ECO:0000313" key="6">
    <source>
        <dbReference type="EMBL" id="KAI0304326.1"/>
    </source>
</evidence>
<dbReference type="InterPro" id="IPR008011">
    <property type="entry name" value="Complex1_LYR_dom"/>
</dbReference>
<reference evidence="6" key="1">
    <citation type="journal article" date="2022" name="New Phytol.">
        <title>Evolutionary transition to the ectomycorrhizal habit in the genomes of a hyperdiverse lineage of mushroom-forming fungi.</title>
        <authorList>
            <person name="Looney B."/>
            <person name="Miyauchi S."/>
            <person name="Morin E."/>
            <person name="Drula E."/>
            <person name="Courty P.E."/>
            <person name="Kohler A."/>
            <person name="Kuo A."/>
            <person name="LaButti K."/>
            <person name="Pangilinan J."/>
            <person name="Lipzen A."/>
            <person name="Riley R."/>
            <person name="Andreopoulos W."/>
            <person name="He G."/>
            <person name="Johnson J."/>
            <person name="Nolan M."/>
            <person name="Tritt A."/>
            <person name="Barry K.W."/>
            <person name="Grigoriev I.V."/>
            <person name="Nagy L.G."/>
            <person name="Hibbett D."/>
            <person name="Henrissat B."/>
            <person name="Matheny P.B."/>
            <person name="Labbe J."/>
            <person name="Martin F.M."/>
        </authorList>
    </citation>
    <scope>NUCLEOTIDE SEQUENCE</scope>
    <source>
        <strain evidence="6">BPL690</strain>
    </source>
</reference>
<dbReference type="Proteomes" id="UP001203297">
    <property type="component" value="Unassembled WGS sequence"/>
</dbReference>
<dbReference type="AlphaFoldDB" id="A0AAD4QQ59"/>
<protein>
    <recommendedName>
        <fullName evidence="5">Complex 1 LYR protein domain-containing protein</fullName>
    </recommendedName>
</protein>
<evidence type="ECO:0000256" key="2">
    <source>
        <dbReference type="ARBA" id="ARBA00023128"/>
    </source>
</evidence>
<dbReference type="PANTHER" id="PTHR13675">
    <property type="entry name" value="LYR MOTIF-CONTAINING PROTEIN 2"/>
    <property type="match status" value="1"/>
</dbReference>
<feature type="domain" description="Complex 1 LYR protein" evidence="5">
    <location>
        <begin position="10"/>
        <end position="69"/>
    </location>
</feature>
<proteinExistence type="inferred from homology"/>
<dbReference type="GO" id="GO:0034553">
    <property type="term" value="P:mitochondrial respiratory chain complex II assembly"/>
    <property type="evidence" value="ECO:0007669"/>
    <property type="project" value="InterPro"/>
</dbReference>
<dbReference type="PANTHER" id="PTHR13675:SF1">
    <property type="entry name" value="SUCCINATE DEHYDROGENASE ASSEMBLY FACTOR 1, MITOCHONDRIAL"/>
    <property type="match status" value="1"/>
</dbReference>
<keyword evidence="2" id="KW-0496">Mitochondrion</keyword>
<evidence type="ECO:0000259" key="5">
    <source>
        <dbReference type="Pfam" id="PF05347"/>
    </source>
</evidence>
<dbReference type="EMBL" id="WTXG01000007">
    <property type="protein sequence ID" value="KAI0304326.1"/>
    <property type="molecule type" value="Genomic_DNA"/>
</dbReference>
<comment type="subcellular location">
    <subcellularLocation>
        <location evidence="1">Mitochondrion matrix</location>
    </subcellularLocation>
</comment>